<feature type="transmembrane region" description="Helical" evidence="2">
    <location>
        <begin position="88"/>
        <end position="108"/>
    </location>
</feature>
<evidence type="ECO:0000313" key="3">
    <source>
        <dbReference type="EMBL" id="PSC75707.1"/>
    </source>
</evidence>
<feature type="transmembrane region" description="Helical" evidence="2">
    <location>
        <begin position="324"/>
        <end position="344"/>
    </location>
</feature>
<name>A0A2P6VNS0_9CHLO</name>
<keyword evidence="4" id="KW-1185">Reference proteome</keyword>
<feature type="transmembrane region" description="Helical" evidence="2">
    <location>
        <begin position="278"/>
        <end position="304"/>
    </location>
</feature>
<dbReference type="AlphaFoldDB" id="A0A2P6VNS0"/>
<reference evidence="3 4" key="1">
    <citation type="journal article" date="2018" name="Plant J.">
        <title>Genome sequences of Chlorella sorokiniana UTEX 1602 and Micractinium conductrix SAG 241.80: implications to maltose excretion by a green alga.</title>
        <authorList>
            <person name="Arriola M.B."/>
            <person name="Velmurugan N."/>
            <person name="Zhang Y."/>
            <person name="Plunkett M.H."/>
            <person name="Hondzo H."/>
            <person name="Barney B.M."/>
        </authorList>
    </citation>
    <scope>NUCLEOTIDE SEQUENCE [LARGE SCALE GENOMIC DNA]</scope>
    <source>
        <strain evidence="3 4">SAG 241.80</strain>
    </source>
</reference>
<keyword evidence="2" id="KW-0472">Membrane</keyword>
<organism evidence="3 4">
    <name type="scientific">Micractinium conductrix</name>
    <dbReference type="NCBI Taxonomy" id="554055"/>
    <lineage>
        <taxon>Eukaryota</taxon>
        <taxon>Viridiplantae</taxon>
        <taxon>Chlorophyta</taxon>
        <taxon>core chlorophytes</taxon>
        <taxon>Trebouxiophyceae</taxon>
        <taxon>Chlorellales</taxon>
        <taxon>Chlorellaceae</taxon>
        <taxon>Chlorella clade</taxon>
        <taxon>Micractinium</taxon>
    </lineage>
</organism>
<feature type="transmembrane region" description="Helical" evidence="2">
    <location>
        <begin position="163"/>
        <end position="181"/>
    </location>
</feature>
<evidence type="ECO:0000313" key="4">
    <source>
        <dbReference type="Proteomes" id="UP000239649"/>
    </source>
</evidence>
<evidence type="ECO:0000256" key="1">
    <source>
        <dbReference type="SAM" id="MobiDB-lite"/>
    </source>
</evidence>
<keyword evidence="2" id="KW-0812">Transmembrane</keyword>
<comment type="caution">
    <text evidence="3">The sequence shown here is derived from an EMBL/GenBank/DDBJ whole genome shotgun (WGS) entry which is preliminary data.</text>
</comment>
<feature type="transmembrane region" description="Helical" evidence="2">
    <location>
        <begin position="115"/>
        <end position="143"/>
    </location>
</feature>
<keyword evidence="2" id="KW-1133">Transmembrane helix</keyword>
<proteinExistence type="predicted"/>
<accession>A0A2P6VNS0</accession>
<dbReference type="Proteomes" id="UP000239649">
    <property type="component" value="Unassembled WGS sequence"/>
</dbReference>
<dbReference type="EMBL" id="LHPF02000002">
    <property type="protein sequence ID" value="PSC75707.1"/>
    <property type="molecule type" value="Genomic_DNA"/>
</dbReference>
<dbReference type="OrthoDB" id="513665at2759"/>
<feature type="transmembrane region" description="Helical" evidence="2">
    <location>
        <begin position="356"/>
        <end position="375"/>
    </location>
</feature>
<gene>
    <name evidence="3" type="ORF">C2E20_1392</name>
</gene>
<protein>
    <submittedName>
        <fullName evidence="3">Uncharacterized protein</fullName>
    </submittedName>
</protein>
<feature type="region of interest" description="Disordered" evidence="1">
    <location>
        <begin position="52"/>
        <end position="74"/>
    </location>
</feature>
<evidence type="ECO:0000256" key="2">
    <source>
        <dbReference type="SAM" id="Phobius"/>
    </source>
</evidence>
<sequence>MKLSAAAICARRAPAAALAATFQLCRQALPLPPLAVRLPLVAAPRGTRLPRKRCQLPRATSSEDSPHADQPLAADSPVMEVERQTERALAYAAVTALLGGSGLALAAAPSAAVQFLWGACPGLLVAGMARVLGSVLLLAAICANCLKEAAEKDLLRSDTYRRLNLALFWWGLGTVAALWLAPQQPLRYALGVCTVLLAGTSAHAALTYHETSDEGEGWSPVYLAKQFLRSLGNLTSYSNGPDTAIYSLYTYGFAAKATLAAVTAAVMHRQLRLAVDGLLLAPLGLLGESLVAVNGVGYALGAVVLFTLKDAAARGRLGASTFRALNIGVAVMALANGITIASWVQAGVVAQTKAVCIKLASHALLAALALCNYAFAQKKKH</sequence>